<sequence>MMARAMATRCFCPPDSWTPRSPTIVSYPCPNPLTNLCAFACSAAAMISASLASPSFP</sequence>
<organism evidence="1 2">
    <name type="scientific">Phtheirospermum japonicum</name>
    <dbReference type="NCBI Taxonomy" id="374723"/>
    <lineage>
        <taxon>Eukaryota</taxon>
        <taxon>Viridiplantae</taxon>
        <taxon>Streptophyta</taxon>
        <taxon>Embryophyta</taxon>
        <taxon>Tracheophyta</taxon>
        <taxon>Spermatophyta</taxon>
        <taxon>Magnoliopsida</taxon>
        <taxon>eudicotyledons</taxon>
        <taxon>Gunneridae</taxon>
        <taxon>Pentapetalae</taxon>
        <taxon>asterids</taxon>
        <taxon>lamiids</taxon>
        <taxon>Lamiales</taxon>
        <taxon>Orobanchaceae</taxon>
        <taxon>Orobanchaceae incertae sedis</taxon>
        <taxon>Phtheirospermum</taxon>
    </lineage>
</organism>
<comment type="caution">
    <text evidence="1">The sequence shown here is derived from an EMBL/GenBank/DDBJ whole genome shotgun (WGS) entry which is preliminary data.</text>
</comment>
<dbReference type="EMBL" id="BMAC01000320">
    <property type="protein sequence ID" value="GFP93631.1"/>
    <property type="molecule type" value="Genomic_DNA"/>
</dbReference>
<protein>
    <submittedName>
        <fullName evidence="1">ABC transporter b family member 21</fullName>
    </submittedName>
</protein>
<reference evidence="1" key="1">
    <citation type="submission" date="2020-07" db="EMBL/GenBank/DDBJ databases">
        <title>Ethylene signaling mediates host invasion by parasitic plants.</title>
        <authorList>
            <person name="Yoshida S."/>
        </authorList>
    </citation>
    <scope>NUCLEOTIDE SEQUENCE</scope>
    <source>
        <strain evidence="1">Okayama</strain>
    </source>
</reference>
<accession>A0A830CH21</accession>
<name>A0A830CH21_9LAMI</name>
<gene>
    <name evidence="1" type="ORF">PHJA_001507500</name>
</gene>
<dbReference type="Proteomes" id="UP000653305">
    <property type="component" value="Unassembled WGS sequence"/>
</dbReference>
<evidence type="ECO:0000313" key="2">
    <source>
        <dbReference type="Proteomes" id="UP000653305"/>
    </source>
</evidence>
<dbReference type="OrthoDB" id="10346991at2759"/>
<evidence type="ECO:0000313" key="1">
    <source>
        <dbReference type="EMBL" id="GFP93631.1"/>
    </source>
</evidence>
<keyword evidence="2" id="KW-1185">Reference proteome</keyword>
<dbReference type="AntiFam" id="ANF00062">
    <property type="entry name" value="Shadow ORF (opposite ABC transporter protein)"/>
</dbReference>
<proteinExistence type="predicted"/>
<dbReference type="AlphaFoldDB" id="A0A830CH21"/>